<comment type="similarity">
    <text evidence="4">Belongs to the GHMP kinase family. GalK subfamily.</text>
</comment>
<evidence type="ECO:0000256" key="9">
    <source>
        <dbReference type="ARBA" id="ARBA00022741"/>
    </source>
</evidence>
<dbReference type="PROSITE" id="PS00117">
    <property type="entry name" value="GAL_P_UDP_TRANSF_I"/>
    <property type="match status" value="1"/>
</dbReference>
<keyword evidence="14 16" id="KW-0299">Galactose metabolism</keyword>
<evidence type="ECO:0000259" key="18">
    <source>
        <dbReference type="Pfam" id="PF01087"/>
    </source>
</evidence>
<protein>
    <recommendedName>
        <fullName evidence="16">Galactose-1-phosphate uridylyltransferase</fullName>
        <ecNumber evidence="16">2.7.7.12</ecNumber>
    </recommendedName>
</protein>
<dbReference type="Gene3D" id="3.30.230.10">
    <property type="match status" value="1"/>
</dbReference>
<dbReference type="InterPro" id="IPR000705">
    <property type="entry name" value="Galactokinase"/>
</dbReference>
<dbReference type="PROSITE" id="PS00106">
    <property type="entry name" value="GALACTOKINASE"/>
    <property type="match status" value="1"/>
</dbReference>
<dbReference type="InterPro" id="IPR036554">
    <property type="entry name" value="GHMP_kinase_C_sf"/>
</dbReference>
<evidence type="ECO:0000256" key="15">
    <source>
        <dbReference type="ARBA" id="ARBA00023277"/>
    </source>
</evidence>
<dbReference type="SUPFAM" id="SSF54197">
    <property type="entry name" value="HIT-like"/>
    <property type="match status" value="2"/>
</dbReference>
<dbReference type="EMBL" id="CP065628">
    <property type="protein sequence ID" value="QPR30271.1"/>
    <property type="molecule type" value="Genomic_DNA"/>
</dbReference>
<dbReference type="Pfam" id="PF00288">
    <property type="entry name" value="GHMP_kinases_N"/>
    <property type="match status" value="1"/>
</dbReference>
<dbReference type="SUPFAM" id="SSF55060">
    <property type="entry name" value="GHMP Kinase, C-terminal domain"/>
    <property type="match status" value="1"/>
</dbReference>
<dbReference type="AlphaFoldDB" id="A0AB37G7E3"/>
<dbReference type="GO" id="GO:0006012">
    <property type="term" value="P:galactose metabolic process"/>
    <property type="evidence" value="ECO:0007669"/>
    <property type="project" value="UniProtKB-UniRule"/>
</dbReference>
<dbReference type="InterPro" id="IPR019779">
    <property type="entry name" value="GalP_UDPtransf1_His-AS"/>
</dbReference>
<evidence type="ECO:0000256" key="10">
    <source>
        <dbReference type="ARBA" id="ARBA00022777"/>
    </source>
</evidence>
<dbReference type="PROSITE" id="PS00627">
    <property type="entry name" value="GHMP_KINASES_ATP"/>
    <property type="match status" value="1"/>
</dbReference>
<dbReference type="EMBL" id="CP066023">
    <property type="protein sequence ID" value="QQB82108.1"/>
    <property type="molecule type" value="Genomic_DNA"/>
</dbReference>
<dbReference type="PRINTS" id="PR00473">
    <property type="entry name" value="GALCTOKINASE"/>
</dbReference>
<evidence type="ECO:0000259" key="19">
    <source>
        <dbReference type="Pfam" id="PF02744"/>
    </source>
</evidence>
<gene>
    <name evidence="22" type="primary">galK</name>
    <name evidence="22" type="ORF">I6G95_08585</name>
    <name evidence="23" type="ORF">I6H48_09145</name>
</gene>
<comment type="cofactor">
    <cofactor evidence="2">
        <name>Zn(2+)</name>
        <dbReference type="ChEBI" id="CHEBI:29105"/>
    </cofactor>
</comment>
<dbReference type="InterPro" id="IPR020568">
    <property type="entry name" value="Ribosomal_Su5_D2-typ_SF"/>
</dbReference>
<keyword evidence="25" id="KW-1185">Reference proteome</keyword>
<dbReference type="NCBIfam" id="TIGR00209">
    <property type="entry name" value="galT_1"/>
    <property type="match status" value="1"/>
</dbReference>
<keyword evidence="7 16" id="KW-0548">Nucleotidyltransferase</keyword>
<dbReference type="GO" id="GO:0008108">
    <property type="term" value="F:UDP-glucose:hexose-1-phosphate uridylyltransferase activity"/>
    <property type="evidence" value="ECO:0007669"/>
    <property type="project" value="UniProtKB-UniRule"/>
</dbReference>
<dbReference type="EC" id="2.7.7.12" evidence="16"/>
<evidence type="ECO:0000256" key="16">
    <source>
        <dbReference type="RuleBase" id="RU000506"/>
    </source>
</evidence>
<dbReference type="Proteomes" id="UP000594774">
    <property type="component" value="Chromosome"/>
</dbReference>
<keyword evidence="6 16" id="KW-0808">Transferase</keyword>
<dbReference type="Pfam" id="PF10509">
    <property type="entry name" value="GalKase_gal_bdg"/>
    <property type="match status" value="1"/>
</dbReference>
<dbReference type="InterPro" id="IPR019741">
    <property type="entry name" value="Galactokinase_CS"/>
</dbReference>
<evidence type="ECO:0000313" key="24">
    <source>
        <dbReference type="Proteomes" id="UP000594774"/>
    </source>
</evidence>
<dbReference type="InterPro" id="IPR013750">
    <property type="entry name" value="GHMP_kinase_C_dom"/>
</dbReference>
<sequence length="803" mass="87757">MTTDDQHSHAFSVTRTTLADGRELIYFDDEPDYVSGKKTRKLTDERDLPQAITESELRQDPLTGDWYCYAAHRMNRTFMPPAGENPLAPTLPGQLPTEVPASDYDVVVFENRFPSLSMHMEVPDDFAQTVDGAEIFPRKPALARCEVVCFTPNVSDSFRDLTFTRARTVIEAWAHRTAELSKLEGVRLVFPFENRGKEIGVTLQHPHGQIYSYPYLPPRAAAIVARAKAHFETTGRDLFEDVLEAEKASGRRIIAEGEYFTAFVPAAAKWPVEVMIMANRAVGDFQELTDAEKDELAAMYLDLLRRIDRFFPGIDKTPYIAAWNQAPVGEDHQFGRLHLQLYSMMRSAGRMKFLAGSESGQGAWISDTTPEAIADRFRELGQTRWLRTRPHKQAVSDVTEQFRRSFGSEPQGVFRAPGRVNLIGEHVDYAGGICLPFALAQSTFAAVGAQNARDSWTVRIVSDLMDKDDAADGDRPVNIAMSDVGPNSPTNWTGYAVGTIWAMREAGLLPADCPSLDIAISSDVPIGSGLSSSAALECSVGVAAFELVHGRAPNDEEQQGIVEAAIRAENEVVGASTGGLDQRISIKGKEKHALAIDFAKSSDQLVKAAFADEDLEILVINTNVRHSLSDGQYATRRGIIDAVKNGLGASDFRGLDDAVGAAINWAKENVPAETDRDQWVDTVARRVRHVVTEIDRTAQAIEKLSEGDFEAFGTLMVASHLSLRDDYEVSCPELDIAVDVALEQGALGARMTGGGFGGSAIALLPHDRVNAVANAVASAFRDRGMPEPEFFVGNPGPGASRLV</sequence>
<dbReference type="InterPro" id="IPR006204">
    <property type="entry name" value="GHMP_kinase_N_dom"/>
</dbReference>
<dbReference type="RefSeq" id="WP_197914342.1">
    <property type="nucleotide sequence ID" value="NZ_CP065628.1"/>
</dbReference>
<keyword evidence="13" id="KW-0460">Magnesium</keyword>
<evidence type="ECO:0000259" key="21">
    <source>
        <dbReference type="Pfam" id="PF10509"/>
    </source>
</evidence>
<evidence type="ECO:0000313" key="23">
    <source>
        <dbReference type="EMBL" id="QQB82108.1"/>
    </source>
</evidence>
<dbReference type="NCBIfam" id="TIGR00131">
    <property type="entry name" value="gal_kin"/>
    <property type="match status" value="1"/>
</dbReference>
<keyword evidence="12" id="KW-0067">ATP-binding</keyword>
<evidence type="ECO:0000256" key="4">
    <source>
        <dbReference type="ARBA" id="ARBA00006566"/>
    </source>
</evidence>
<evidence type="ECO:0000256" key="13">
    <source>
        <dbReference type="ARBA" id="ARBA00022842"/>
    </source>
</evidence>
<proteinExistence type="inferred from homology"/>
<evidence type="ECO:0000256" key="12">
    <source>
        <dbReference type="ARBA" id="ARBA00022840"/>
    </source>
</evidence>
<name>A0AB37G7E3_CORAY</name>
<accession>A0AB37G7E3</accession>
<dbReference type="PANTHER" id="PTHR10457:SF7">
    <property type="entry name" value="GALACTOKINASE-RELATED"/>
    <property type="match status" value="1"/>
</dbReference>
<dbReference type="InterPro" id="IPR001937">
    <property type="entry name" value="GalP_UDPtransf1"/>
</dbReference>
<reference evidence="24 25" key="1">
    <citation type="submission" date="2020-12" db="EMBL/GenBank/DDBJ databases">
        <title>FDA dAtabase for Regulatory Grade micrObial Sequences (FDA-ARGOS): Supporting development and validation of Infectious Disease Dx tests.</title>
        <authorList>
            <person name="Sproer C."/>
            <person name="Gronow S."/>
            <person name="Severitt S."/>
            <person name="Schroder I."/>
            <person name="Tallon L."/>
            <person name="Sadzewicz L."/>
            <person name="Zhao X."/>
            <person name="Boylan J."/>
            <person name="Ott S."/>
            <person name="Bowen H."/>
            <person name="Vavikolanu K."/>
            <person name="Mehta A."/>
            <person name="Aluvathingal J."/>
            <person name="Nadendla S."/>
            <person name="Lowell S."/>
            <person name="Myers T."/>
            <person name="Yan Y."/>
            <person name="Sichtig H."/>
        </authorList>
    </citation>
    <scope>NUCLEOTIDE SEQUENCE [LARGE SCALE GENOMIC DNA]</scope>
    <source>
        <strain evidence="22 24">FDAARGOS_938</strain>
        <strain evidence="23 25">FDAARGOS_991</strain>
    </source>
</reference>
<evidence type="ECO:0000256" key="8">
    <source>
        <dbReference type="ARBA" id="ARBA00022723"/>
    </source>
</evidence>
<dbReference type="Pfam" id="PF01087">
    <property type="entry name" value="GalP_UDP_transf"/>
    <property type="match status" value="1"/>
</dbReference>
<evidence type="ECO:0000259" key="20">
    <source>
        <dbReference type="Pfam" id="PF08544"/>
    </source>
</evidence>
<dbReference type="PANTHER" id="PTHR10457">
    <property type="entry name" value="MEVALONATE KINASE/GALACTOKINASE"/>
    <property type="match status" value="1"/>
</dbReference>
<dbReference type="InterPro" id="IPR005850">
    <property type="entry name" value="GalP_Utransf_C"/>
</dbReference>
<evidence type="ECO:0000256" key="1">
    <source>
        <dbReference type="ARBA" id="ARBA00001107"/>
    </source>
</evidence>
<dbReference type="GO" id="GO:0004335">
    <property type="term" value="F:galactokinase activity"/>
    <property type="evidence" value="ECO:0007669"/>
    <property type="project" value="UniProtKB-UniRule"/>
</dbReference>
<dbReference type="GO" id="GO:0008270">
    <property type="term" value="F:zinc ion binding"/>
    <property type="evidence" value="ECO:0007669"/>
    <property type="project" value="InterPro"/>
</dbReference>
<keyword evidence="8 16" id="KW-0479">Metal-binding</keyword>
<evidence type="ECO:0000256" key="11">
    <source>
        <dbReference type="ARBA" id="ARBA00022833"/>
    </source>
</evidence>
<feature type="domain" description="GHMP kinase C-terminal" evidence="20">
    <location>
        <begin position="700"/>
        <end position="781"/>
    </location>
</feature>
<organism evidence="22 24">
    <name type="scientific">Corynebacterium amycolatum</name>
    <dbReference type="NCBI Taxonomy" id="43765"/>
    <lineage>
        <taxon>Bacteria</taxon>
        <taxon>Bacillati</taxon>
        <taxon>Actinomycetota</taxon>
        <taxon>Actinomycetes</taxon>
        <taxon>Mycobacteriales</taxon>
        <taxon>Corynebacteriaceae</taxon>
        <taxon>Corynebacterium</taxon>
    </lineage>
</organism>
<dbReference type="GO" id="GO:0019637">
    <property type="term" value="P:organophosphate metabolic process"/>
    <property type="evidence" value="ECO:0007669"/>
    <property type="project" value="UniProtKB-ARBA"/>
</dbReference>
<dbReference type="FunFam" id="3.30.70.890:FF:000001">
    <property type="entry name" value="Galactokinase"/>
    <property type="match status" value="1"/>
</dbReference>
<evidence type="ECO:0000256" key="6">
    <source>
        <dbReference type="ARBA" id="ARBA00022679"/>
    </source>
</evidence>
<keyword evidence="10" id="KW-0418">Kinase</keyword>
<dbReference type="InterPro" id="IPR019539">
    <property type="entry name" value="GalKase_N"/>
</dbReference>
<dbReference type="InterPro" id="IPR005849">
    <property type="entry name" value="GalP_Utransf_N"/>
</dbReference>
<dbReference type="GO" id="GO:0005524">
    <property type="term" value="F:ATP binding"/>
    <property type="evidence" value="ECO:0007669"/>
    <property type="project" value="UniProtKB-UniRule"/>
</dbReference>
<evidence type="ECO:0000313" key="25">
    <source>
        <dbReference type="Proteomes" id="UP000595198"/>
    </source>
</evidence>
<dbReference type="Pfam" id="PF08544">
    <property type="entry name" value="GHMP_kinases_C"/>
    <property type="match status" value="1"/>
</dbReference>
<evidence type="ECO:0000256" key="2">
    <source>
        <dbReference type="ARBA" id="ARBA00001947"/>
    </source>
</evidence>
<comment type="similarity">
    <text evidence="5 16">Belongs to the galactose-1-phosphate uridylyltransferase type 1 family.</text>
</comment>
<evidence type="ECO:0000259" key="17">
    <source>
        <dbReference type="Pfam" id="PF00288"/>
    </source>
</evidence>
<dbReference type="InterPro" id="IPR036265">
    <property type="entry name" value="HIT-like_sf"/>
</dbReference>
<feature type="domain" description="Galactose-1-phosphate uridyl transferase N-terminal" evidence="18">
    <location>
        <begin position="52"/>
        <end position="217"/>
    </location>
</feature>
<dbReference type="Gene3D" id="3.30.428.10">
    <property type="entry name" value="HIT-like"/>
    <property type="match status" value="2"/>
</dbReference>
<dbReference type="GO" id="GO:0005829">
    <property type="term" value="C:cytosol"/>
    <property type="evidence" value="ECO:0007669"/>
    <property type="project" value="TreeGrafter"/>
</dbReference>
<dbReference type="SUPFAM" id="SSF54211">
    <property type="entry name" value="Ribosomal protein S5 domain 2-like"/>
    <property type="match status" value="1"/>
</dbReference>
<feature type="domain" description="Galactokinase N-terminal" evidence="21">
    <location>
        <begin position="400"/>
        <end position="448"/>
    </location>
</feature>
<dbReference type="Gene3D" id="3.30.70.890">
    <property type="entry name" value="GHMP kinase, C-terminal domain"/>
    <property type="match status" value="1"/>
</dbReference>
<dbReference type="PRINTS" id="PR00959">
    <property type="entry name" value="MEVGALKINASE"/>
</dbReference>
<feature type="domain" description="GHMP kinase N-terminal" evidence="17">
    <location>
        <begin position="495"/>
        <end position="588"/>
    </location>
</feature>
<evidence type="ECO:0000256" key="3">
    <source>
        <dbReference type="ARBA" id="ARBA00004947"/>
    </source>
</evidence>
<keyword evidence="15 16" id="KW-0119">Carbohydrate metabolism</keyword>
<evidence type="ECO:0000256" key="5">
    <source>
        <dbReference type="ARBA" id="ARBA00010951"/>
    </source>
</evidence>
<dbReference type="InterPro" id="IPR006203">
    <property type="entry name" value="GHMP_knse_ATP-bd_CS"/>
</dbReference>
<feature type="domain" description="Galactose-1-phosphate uridyl transferase C-terminal" evidence="19">
    <location>
        <begin position="229"/>
        <end position="382"/>
    </location>
</feature>
<dbReference type="InterPro" id="IPR014721">
    <property type="entry name" value="Ribsml_uS5_D2-typ_fold_subgr"/>
</dbReference>
<dbReference type="Proteomes" id="UP000595198">
    <property type="component" value="Chromosome"/>
</dbReference>
<keyword evidence="9" id="KW-0547">Nucleotide-binding</keyword>
<evidence type="ECO:0000313" key="22">
    <source>
        <dbReference type="EMBL" id="QPR30271.1"/>
    </source>
</evidence>
<evidence type="ECO:0000256" key="14">
    <source>
        <dbReference type="ARBA" id="ARBA00023144"/>
    </source>
</evidence>
<dbReference type="Pfam" id="PF02744">
    <property type="entry name" value="GalP_UDP_tr_C"/>
    <property type="match status" value="1"/>
</dbReference>
<keyword evidence="11" id="KW-0862">Zinc</keyword>
<comment type="pathway">
    <text evidence="3 16">Carbohydrate metabolism; galactose metabolism.</text>
</comment>
<comment type="catalytic activity">
    <reaction evidence="1 16">
        <text>alpha-D-galactose 1-phosphate + UDP-alpha-D-glucose = alpha-D-glucose 1-phosphate + UDP-alpha-D-galactose</text>
        <dbReference type="Rhea" id="RHEA:13989"/>
        <dbReference type="ChEBI" id="CHEBI:58336"/>
        <dbReference type="ChEBI" id="CHEBI:58601"/>
        <dbReference type="ChEBI" id="CHEBI:58885"/>
        <dbReference type="ChEBI" id="CHEBI:66914"/>
        <dbReference type="EC" id="2.7.7.12"/>
    </reaction>
</comment>
<evidence type="ECO:0000256" key="7">
    <source>
        <dbReference type="ARBA" id="ARBA00022695"/>
    </source>
</evidence>
<dbReference type="GO" id="GO:1901135">
    <property type="term" value="P:carbohydrate derivative metabolic process"/>
    <property type="evidence" value="ECO:0007669"/>
    <property type="project" value="UniProtKB-ARBA"/>
</dbReference>